<dbReference type="AlphaFoldDB" id="A0A2A4G4A0"/>
<evidence type="ECO:0000256" key="2">
    <source>
        <dbReference type="ARBA" id="ARBA00012438"/>
    </source>
</evidence>
<feature type="transmembrane region" description="Helical" evidence="8">
    <location>
        <begin position="30"/>
        <end position="49"/>
    </location>
</feature>
<protein>
    <recommendedName>
        <fullName evidence="2">histidine kinase</fullName>
        <ecNumber evidence="2">2.7.13.3</ecNumber>
    </recommendedName>
</protein>
<dbReference type="EC" id="2.7.13.3" evidence="2"/>
<keyword evidence="4" id="KW-0547">Nucleotide-binding</keyword>
<dbReference type="PRINTS" id="PR00344">
    <property type="entry name" value="BCTRLSENSOR"/>
</dbReference>
<evidence type="ECO:0000259" key="9">
    <source>
        <dbReference type="PROSITE" id="PS50109"/>
    </source>
</evidence>
<dbReference type="PROSITE" id="PS50109">
    <property type="entry name" value="HIS_KIN"/>
    <property type="match status" value="1"/>
</dbReference>
<keyword evidence="8" id="KW-1133">Transmembrane helix</keyword>
<dbReference type="SUPFAM" id="SSF55874">
    <property type="entry name" value="ATPase domain of HSP90 chaperone/DNA topoisomerase II/histidine kinase"/>
    <property type="match status" value="1"/>
</dbReference>
<evidence type="ECO:0000256" key="6">
    <source>
        <dbReference type="ARBA" id="ARBA00022840"/>
    </source>
</evidence>
<evidence type="ECO:0000313" key="11">
    <source>
        <dbReference type="Proteomes" id="UP000219559"/>
    </source>
</evidence>
<accession>A0A2A4G4A0</accession>
<keyword evidence="8" id="KW-0472">Membrane</keyword>
<dbReference type="EMBL" id="NBWU01000007">
    <property type="protein sequence ID" value="PCE62796.1"/>
    <property type="molecule type" value="Genomic_DNA"/>
</dbReference>
<dbReference type="GO" id="GO:0004673">
    <property type="term" value="F:protein histidine kinase activity"/>
    <property type="evidence" value="ECO:0007669"/>
    <property type="project" value="UniProtKB-EC"/>
</dbReference>
<keyword evidence="6" id="KW-0067">ATP-binding</keyword>
<keyword evidence="7" id="KW-0902">Two-component regulatory system</keyword>
<dbReference type="InterPro" id="IPR003594">
    <property type="entry name" value="HATPase_dom"/>
</dbReference>
<evidence type="ECO:0000256" key="4">
    <source>
        <dbReference type="ARBA" id="ARBA00022741"/>
    </source>
</evidence>
<keyword evidence="3" id="KW-0808">Transferase</keyword>
<proteinExistence type="predicted"/>
<comment type="caution">
    <text evidence="10">The sequence shown here is derived from an EMBL/GenBank/DDBJ whole genome shotgun (WGS) entry which is preliminary data.</text>
</comment>
<sequence>MQKHNLRIFGLLLLSFGLFAGAITLFNSGYLFLSLLLGLTLLFVFYLIYEAIDAVFLRTSQALMALAKNDLSVKISGKHLPQEISKPLQEILKQQMAWRKENESVKIIYEDIIDTMDMGILILRQAEEPIFYSNKAFFNILELPRYTKWHLVKDHLKAFDPYFSMDNWGHIKDVITLKINGKETVFSLRTYVTYIYGERYLIVNLDTLQNIIDRKEKEAWFNLMKVMSHEILNTIAPINSLTHNLTYLVADKKEVLGEDYDDIYQSVNTIKKRTHHLIDFVETYRILAELPTPKPEKVSILELFSDSLGILDTLLETKNIAVTVSVTPKGLQLPLDKKQMEQVIINLITNSVYALEGVQNAGIHLTGHVLNDMAILEVTDNGHGIPEDIKREIFVPFFTTRENGSGIGLSLSKNIVQGHKGTLSFSSKPGRTVFTIQFKLLGS</sequence>
<evidence type="ECO:0000256" key="3">
    <source>
        <dbReference type="ARBA" id="ARBA00022679"/>
    </source>
</evidence>
<comment type="catalytic activity">
    <reaction evidence="1">
        <text>ATP + protein L-histidine = ADP + protein N-phospho-L-histidine.</text>
        <dbReference type="EC" id="2.7.13.3"/>
    </reaction>
</comment>
<dbReference type="SMART" id="SM00387">
    <property type="entry name" value="HATPase_c"/>
    <property type="match status" value="1"/>
</dbReference>
<organism evidence="10 11">
    <name type="scientific">Sediminicola luteus</name>
    <dbReference type="NCBI Taxonomy" id="319238"/>
    <lineage>
        <taxon>Bacteria</taxon>
        <taxon>Pseudomonadati</taxon>
        <taxon>Bacteroidota</taxon>
        <taxon>Flavobacteriia</taxon>
        <taxon>Flavobacteriales</taxon>
        <taxon>Flavobacteriaceae</taxon>
        <taxon>Sediminicola</taxon>
    </lineage>
</organism>
<evidence type="ECO:0000256" key="8">
    <source>
        <dbReference type="SAM" id="Phobius"/>
    </source>
</evidence>
<dbReference type="Proteomes" id="UP000219559">
    <property type="component" value="Unassembled WGS sequence"/>
</dbReference>
<dbReference type="OrthoDB" id="1931120at2"/>
<dbReference type="Pfam" id="PF02518">
    <property type="entry name" value="HATPase_c"/>
    <property type="match status" value="1"/>
</dbReference>
<feature type="domain" description="Histidine kinase" evidence="9">
    <location>
        <begin position="226"/>
        <end position="442"/>
    </location>
</feature>
<dbReference type="InterPro" id="IPR005467">
    <property type="entry name" value="His_kinase_dom"/>
</dbReference>
<keyword evidence="11" id="KW-1185">Reference proteome</keyword>
<dbReference type="RefSeq" id="WP_097440906.1">
    <property type="nucleotide sequence ID" value="NZ_KZ300477.1"/>
</dbReference>
<evidence type="ECO:0000256" key="5">
    <source>
        <dbReference type="ARBA" id="ARBA00022777"/>
    </source>
</evidence>
<dbReference type="PANTHER" id="PTHR43065:SF46">
    <property type="entry name" value="C4-DICARBOXYLATE TRANSPORT SENSOR PROTEIN DCTB"/>
    <property type="match status" value="1"/>
</dbReference>
<dbReference type="Gene3D" id="3.30.565.10">
    <property type="entry name" value="Histidine kinase-like ATPase, C-terminal domain"/>
    <property type="match status" value="1"/>
</dbReference>
<dbReference type="GO" id="GO:0000160">
    <property type="term" value="P:phosphorelay signal transduction system"/>
    <property type="evidence" value="ECO:0007669"/>
    <property type="project" value="UniProtKB-KW"/>
</dbReference>
<dbReference type="InterPro" id="IPR036890">
    <property type="entry name" value="HATPase_C_sf"/>
</dbReference>
<dbReference type="InterPro" id="IPR004358">
    <property type="entry name" value="Sig_transdc_His_kin-like_C"/>
</dbReference>
<name>A0A2A4G4A0_9FLAO</name>
<evidence type="ECO:0000256" key="1">
    <source>
        <dbReference type="ARBA" id="ARBA00000085"/>
    </source>
</evidence>
<dbReference type="PANTHER" id="PTHR43065">
    <property type="entry name" value="SENSOR HISTIDINE KINASE"/>
    <property type="match status" value="1"/>
</dbReference>
<reference evidence="10 11" key="1">
    <citation type="submission" date="2017-04" db="EMBL/GenBank/DDBJ databases">
        <title>A new member of the family Flavobacteriaceae isolated from ascidians.</title>
        <authorList>
            <person name="Chen L."/>
        </authorList>
    </citation>
    <scope>NUCLEOTIDE SEQUENCE [LARGE SCALE GENOMIC DNA]</scope>
    <source>
        <strain evidence="10 11">HQA918</strain>
    </source>
</reference>
<dbReference type="GO" id="GO:0005524">
    <property type="term" value="F:ATP binding"/>
    <property type="evidence" value="ECO:0007669"/>
    <property type="project" value="UniProtKB-KW"/>
</dbReference>
<evidence type="ECO:0000256" key="7">
    <source>
        <dbReference type="ARBA" id="ARBA00023012"/>
    </source>
</evidence>
<keyword evidence="5" id="KW-0418">Kinase</keyword>
<evidence type="ECO:0000313" key="10">
    <source>
        <dbReference type="EMBL" id="PCE62796.1"/>
    </source>
</evidence>
<keyword evidence="8" id="KW-0812">Transmembrane</keyword>
<gene>
    <name evidence="10" type="ORF">B7P33_16060</name>
</gene>